<comment type="caution">
    <text evidence="2">The sequence shown here is derived from an EMBL/GenBank/DDBJ whole genome shotgun (WGS) entry which is preliminary data.</text>
</comment>
<keyword evidence="1" id="KW-0175">Coiled coil</keyword>
<dbReference type="EMBL" id="JAEQMY010000008">
    <property type="protein sequence ID" value="MBL0403920.1"/>
    <property type="molecule type" value="Genomic_DNA"/>
</dbReference>
<dbReference type="Pfam" id="PF04325">
    <property type="entry name" value="DUF465"/>
    <property type="match status" value="1"/>
</dbReference>
<feature type="coiled-coil region" evidence="1">
    <location>
        <begin position="4"/>
        <end position="59"/>
    </location>
</feature>
<evidence type="ECO:0000313" key="2">
    <source>
        <dbReference type="EMBL" id="MBL0403920.1"/>
    </source>
</evidence>
<dbReference type="InterPro" id="IPR038444">
    <property type="entry name" value="DUF465_sf"/>
</dbReference>
<gene>
    <name evidence="2" type="ORF">JKG68_08095</name>
</gene>
<reference evidence="2" key="1">
    <citation type="submission" date="2021-01" db="EMBL/GenBank/DDBJ databases">
        <title>Microvirga sp.</title>
        <authorList>
            <person name="Kim M.K."/>
        </authorList>
    </citation>
    <scope>NUCLEOTIDE SEQUENCE</scope>
    <source>
        <strain evidence="2">5420S-16</strain>
    </source>
</reference>
<organism evidence="2 3">
    <name type="scientific">Microvirga aerilata</name>
    <dbReference type="NCBI Taxonomy" id="670292"/>
    <lineage>
        <taxon>Bacteria</taxon>
        <taxon>Pseudomonadati</taxon>
        <taxon>Pseudomonadota</taxon>
        <taxon>Alphaproteobacteria</taxon>
        <taxon>Hyphomicrobiales</taxon>
        <taxon>Methylobacteriaceae</taxon>
        <taxon>Microvirga</taxon>
    </lineage>
</organism>
<evidence type="ECO:0000256" key="1">
    <source>
        <dbReference type="SAM" id="Coils"/>
    </source>
</evidence>
<proteinExistence type="predicted"/>
<dbReference type="Gene3D" id="6.10.280.50">
    <property type="match status" value="1"/>
</dbReference>
<accession>A0A937D1B0</accession>
<name>A0A937D1B0_9HYPH</name>
<keyword evidence="3" id="KW-1185">Reference proteome</keyword>
<evidence type="ECO:0000313" key="3">
    <source>
        <dbReference type="Proteomes" id="UP000605848"/>
    </source>
</evidence>
<dbReference type="InterPro" id="IPR007420">
    <property type="entry name" value="DUF465"/>
</dbReference>
<sequence>MTELAELEAELARLKQEHRDLDMAIDALESMVAGDQLQVQRLKKRKLHLKDHIIRLEDQLTPDIIA</sequence>
<dbReference type="Proteomes" id="UP000605848">
    <property type="component" value="Unassembled WGS sequence"/>
</dbReference>
<protein>
    <submittedName>
        <fullName evidence="2">DUF465 domain-containing protein</fullName>
    </submittedName>
</protein>
<dbReference type="AlphaFoldDB" id="A0A937D1B0"/>